<dbReference type="Gene3D" id="1.10.8.60">
    <property type="match status" value="1"/>
</dbReference>
<dbReference type="InterPro" id="IPR003018">
    <property type="entry name" value="GAF"/>
</dbReference>
<comment type="caution">
    <text evidence="8">The sequence shown here is derived from an EMBL/GenBank/DDBJ whole genome shotgun (WGS) entry which is preliminary data.</text>
</comment>
<dbReference type="SUPFAM" id="SSF55785">
    <property type="entry name" value="PYP-like sensor domain (PAS domain)"/>
    <property type="match status" value="1"/>
</dbReference>
<dbReference type="InterPro" id="IPR002078">
    <property type="entry name" value="Sigma_54_int"/>
</dbReference>
<dbReference type="SMART" id="SM00382">
    <property type="entry name" value="AAA"/>
    <property type="match status" value="1"/>
</dbReference>
<dbReference type="RefSeq" id="WP_054877035.1">
    <property type="nucleotide sequence ID" value="NZ_LKET01000068.1"/>
</dbReference>
<name>A0A0P8WVN1_9CLOT</name>
<dbReference type="PRINTS" id="PR01590">
    <property type="entry name" value="HTHFIS"/>
</dbReference>
<dbReference type="InterPro" id="IPR000014">
    <property type="entry name" value="PAS"/>
</dbReference>
<dbReference type="Pfam" id="PF02954">
    <property type="entry name" value="HTH_8"/>
    <property type="match status" value="1"/>
</dbReference>
<evidence type="ECO:0000256" key="1">
    <source>
        <dbReference type="ARBA" id="ARBA00022741"/>
    </source>
</evidence>
<dbReference type="InterPro" id="IPR003593">
    <property type="entry name" value="AAA+_ATPase"/>
</dbReference>
<proteinExistence type="predicted"/>
<dbReference type="CDD" id="cd00130">
    <property type="entry name" value="PAS"/>
    <property type="match status" value="1"/>
</dbReference>
<dbReference type="PROSITE" id="PS50112">
    <property type="entry name" value="PAS"/>
    <property type="match status" value="1"/>
</dbReference>
<feature type="domain" description="PAS" evidence="7">
    <location>
        <begin position="221"/>
        <end position="291"/>
    </location>
</feature>
<evidence type="ECO:0000256" key="5">
    <source>
        <dbReference type="ARBA" id="ARBA00023163"/>
    </source>
</evidence>
<dbReference type="Gene3D" id="3.30.450.20">
    <property type="entry name" value="PAS domain"/>
    <property type="match status" value="1"/>
</dbReference>
<dbReference type="Pfam" id="PF00158">
    <property type="entry name" value="Sigma54_activat"/>
    <property type="match status" value="1"/>
</dbReference>
<organism evidence="8 9">
    <name type="scientific">Oxobacter pfennigii</name>
    <dbReference type="NCBI Taxonomy" id="36849"/>
    <lineage>
        <taxon>Bacteria</taxon>
        <taxon>Bacillati</taxon>
        <taxon>Bacillota</taxon>
        <taxon>Clostridia</taxon>
        <taxon>Eubacteriales</taxon>
        <taxon>Clostridiaceae</taxon>
        <taxon>Oxobacter</taxon>
    </lineage>
</organism>
<evidence type="ECO:0000259" key="7">
    <source>
        <dbReference type="PROSITE" id="PS50112"/>
    </source>
</evidence>
<dbReference type="SUPFAM" id="SSF46689">
    <property type="entry name" value="Homeodomain-like"/>
    <property type="match status" value="1"/>
</dbReference>
<dbReference type="PROSITE" id="PS00688">
    <property type="entry name" value="SIGMA54_INTERACT_3"/>
    <property type="match status" value="1"/>
</dbReference>
<dbReference type="AlphaFoldDB" id="A0A0P8WVN1"/>
<dbReference type="GO" id="GO:0043565">
    <property type="term" value="F:sequence-specific DNA binding"/>
    <property type="evidence" value="ECO:0007669"/>
    <property type="project" value="InterPro"/>
</dbReference>
<dbReference type="Gene3D" id="1.10.10.60">
    <property type="entry name" value="Homeodomain-like"/>
    <property type="match status" value="1"/>
</dbReference>
<dbReference type="Gene3D" id="3.40.50.300">
    <property type="entry name" value="P-loop containing nucleotide triphosphate hydrolases"/>
    <property type="match status" value="1"/>
</dbReference>
<dbReference type="InterPro" id="IPR058031">
    <property type="entry name" value="AAA_lid_NorR"/>
</dbReference>
<dbReference type="InterPro" id="IPR025943">
    <property type="entry name" value="Sigma_54_int_dom_ATP-bd_2"/>
</dbReference>
<evidence type="ECO:0000256" key="2">
    <source>
        <dbReference type="ARBA" id="ARBA00022840"/>
    </source>
</evidence>
<keyword evidence="1" id="KW-0547">Nucleotide-binding</keyword>
<keyword evidence="9" id="KW-1185">Reference proteome</keyword>
<dbReference type="PROSITE" id="PS00676">
    <property type="entry name" value="SIGMA54_INTERACT_2"/>
    <property type="match status" value="1"/>
</dbReference>
<evidence type="ECO:0000259" key="6">
    <source>
        <dbReference type="PROSITE" id="PS50045"/>
    </source>
</evidence>
<dbReference type="InterPro" id="IPR025944">
    <property type="entry name" value="Sigma_54_int_dom_CS"/>
</dbReference>
<dbReference type="STRING" id="36849.OXPF_40930"/>
<evidence type="ECO:0000313" key="8">
    <source>
        <dbReference type="EMBL" id="KPU42308.1"/>
    </source>
</evidence>
<dbReference type="Gene3D" id="3.30.450.40">
    <property type="match status" value="1"/>
</dbReference>
<feature type="domain" description="Sigma-54 factor interaction" evidence="6">
    <location>
        <begin position="354"/>
        <end position="584"/>
    </location>
</feature>
<dbReference type="InterPro" id="IPR025662">
    <property type="entry name" value="Sigma_54_int_dom_ATP-bd_1"/>
</dbReference>
<sequence length="668" mass="75523">MTYKRLLNKNQEVIKKWELFVRENILDAGSIRSVIAESWVRCKGYAIDPYDGSKLVQLTEQELKKKYDEFMPLLVTAKPFMGSLYKIIENSEFVIRLTDREGYVLEHIGEEHLIKIYNPLSLGDGYNIREEITGTNAIGISLITGEPIQVVGGEHYIKQYHEWTSSACPIKDEQGNILGVLSITGSYEQVHPHTLGMVVAAAEAIEKELKLENSNRRLKLINERFYQITESISEGIVAIDQSGMIINMNRFARKLLGYGEKEAAGKYIKDIIAEGNKENIINDISHGIKYEEEEINLKGKNGRKKICIANITPIKIISNKELIGCVITFREKRVVHSLVNKIVGANARFTFDDILGKSQAIRHAKRMAKIAATMDATILLLGESGTGKEMFAQAIHNDSKRRDYPFVFLNCGAIPRDLVSSELFGYEEGAFTGSIKGGRAGKFELADGGTIFLDEIGDMPLDSQAHLLRVLEDHKVVRIGGHDIIPVDVRVIAATNKDLSREVEIGNFRRDLYYRLNVMPISTPNLRDRKEDIDLLVDYFIKKFCVTTGKSIKKISDSFYGVMNSYDWPGNVRELQNAIQLILNIAEDNSTLTDNDIPNNYKYSIKTDGFKIKGRLLTLDEIEKQAIEKTIEETEGNLRMTAKILGIGRSTLYRKMKKYNINIEYVLT</sequence>
<dbReference type="PANTHER" id="PTHR32071:SF57">
    <property type="entry name" value="C4-DICARBOXYLATE TRANSPORT TRANSCRIPTIONAL REGULATORY PROTEIN DCTD"/>
    <property type="match status" value="1"/>
</dbReference>
<keyword evidence="2" id="KW-0067">ATP-binding</keyword>
<dbReference type="FunFam" id="3.40.50.300:FF:000006">
    <property type="entry name" value="DNA-binding transcriptional regulator NtrC"/>
    <property type="match status" value="1"/>
</dbReference>
<evidence type="ECO:0000313" key="9">
    <source>
        <dbReference type="Proteomes" id="UP000050326"/>
    </source>
</evidence>
<gene>
    <name evidence="8" type="primary">acoR</name>
    <name evidence="8" type="ORF">OXPF_40930</name>
</gene>
<dbReference type="InterPro" id="IPR035965">
    <property type="entry name" value="PAS-like_dom_sf"/>
</dbReference>
<dbReference type="EMBL" id="LKET01000068">
    <property type="protein sequence ID" value="KPU42308.1"/>
    <property type="molecule type" value="Genomic_DNA"/>
</dbReference>
<dbReference type="CDD" id="cd00009">
    <property type="entry name" value="AAA"/>
    <property type="match status" value="1"/>
</dbReference>
<reference evidence="8 9" key="1">
    <citation type="submission" date="2015-09" db="EMBL/GenBank/DDBJ databases">
        <title>Genome sequence of Oxobacter pfennigii DSM 3222.</title>
        <authorList>
            <person name="Poehlein A."/>
            <person name="Bengelsdorf F.R."/>
            <person name="Schiel-Bengelsdorf B."/>
            <person name="Duerre P."/>
            <person name="Daniel R."/>
        </authorList>
    </citation>
    <scope>NUCLEOTIDE SEQUENCE [LARGE SCALE GENOMIC DNA]</scope>
    <source>
        <strain evidence="8 9">DSM 3222</strain>
    </source>
</reference>
<dbReference type="PANTHER" id="PTHR32071">
    <property type="entry name" value="TRANSCRIPTIONAL REGULATORY PROTEIN"/>
    <property type="match status" value="1"/>
</dbReference>
<dbReference type="PATRIC" id="fig|36849.3.peg.4326"/>
<keyword evidence="4" id="KW-0238">DNA-binding</keyword>
<dbReference type="InterPro" id="IPR009057">
    <property type="entry name" value="Homeodomain-like_sf"/>
</dbReference>
<dbReference type="NCBIfam" id="TIGR00229">
    <property type="entry name" value="sensory_box"/>
    <property type="match status" value="1"/>
</dbReference>
<protein>
    <submittedName>
        <fullName evidence="8">Acetoin dehydrogenase operon transcriptional activator AcoR</fullName>
    </submittedName>
</protein>
<dbReference type="OrthoDB" id="9803970at2"/>
<dbReference type="Proteomes" id="UP000050326">
    <property type="component" value="Unassembled WGS sequence"/>
</dbReference>
<dbReference type="InterPro" id="IPR027417">
    <property type="entry name" value="P-loop_NTPase"/>
</dbReference>
<dbReference type="Pfam" id="PF13426">
    <property type="entry name" value="PAS_9"/>
    <property type="match status" value="1"/>
</dbReference>
<dbReference type="SUPFAM" id="SSF52540">
    <property type="entry name" value="P-loop containing nucleoside triphosphate hydrolases"/>
    <property type="match status" value="1"/>
</dbReference>
<dbReference type="InterPro" id="IPR002197">
    <property type="entry name" value="HTH_Fis"/>
</dbReference>
<keyword evidence="3" id="KW-0805">Transcription regulation</keyword>
<keyword evidence="5" id="KW-0804">Transcription</keyword>
<dbReference type="GO" id="GO:0006355">
    <property type="term" value="P:regulation of DNA-templated transcription"/>
    <property type="evidence" value="ECO:0007669"/>
    <property type="project" value="InterPro"/>
</dbReference>
<accession>A0A0P8WVN1</accession>
<dbReference type="SMART" id="SM00091">
    <property type="entry name" value="PAS"/>
    <property type="match status" value="1"/>
</dbReference>
<dbReference type="Pfam" id="PF01590">
    <property type="entry name" value="GAF"/>
    <property type="match status" value="1"/>
</dbReference>
<dbReference type="PROSITE" id="PS00675">
    <property type="entry name" value="SIGMA54_INTERACT_1"/>
    <property type="match status" value="1"/>
</dbReference>
<dbReference type="InterPro" id="IPR029016">
    <property type="entry name" value="GAF-like_dom_sf"/>
</dbReference>
<dbReference type="GO" id="GO:0005524">
    <property type="term" value="F:ATP binding"/>
    <property type="evidence" value="ECO:0007669"/>
    <property type="project" value="UniProtKB-KW"/>
</dbReference>
<evidence type="ECO:0000256" key="4">
    <source>
        <dbReference type="ARBA" id="ARBA00023125"/>
    </source>
</evidence>
<dbReference type="Pfam" id="PF25601">
    <property type="entry name" value="AAA_lid_14"/>
    <property type="match status" value="1"/>
</dbReference>
<dbReference type="PROSITE" id="PS50045">
    <property type="entry name" value="SIGMA54_INTERACT_4"/>
    <property type="match status" value="1"/>
</dbReference>
<evidence type="ECO:0000256" key="3">
    <source>
        <dbReference type="ARBA" id="ARBA00023015"/>
    </source>
</evidence>